<evidence type="ECO:0000256" key="8">
    <source>
        <dbReference type="ARBA" id="ARBA00023235"/>
    </source>
</evidence>
<dbReference type="PANTHER" id="PTHR42894">
    <property type="entry name" value="N-(5'-PHOSPHORIBOSYL)ANTHRANILATE ISOMERASE"/>
    <property type="match status" value="1"/>
</dbReference>
<protein>
    <recommendedName>
        <fullName evidence="4 9">N-(5'-phosphoribosyl)anthranilate isomerase</fullName>
        <shortName evidence="9">PRAI</shortName>
        <ecNumber evidence="3 9">5.3.1.24</ecNumber>
    </recommendedName>
</protein>
<dbReference type="InterPro" id="IPR001240">
    <property type="entry name" value="PRAI_dom"/>
</dbReference>
<dbReference type="Pfam" id="PF00697">
    <property type="entry name" value="PRAI"/>
    <property type="match status" value="1"/>
</dbReference>
<dbReference type="RefSeq" id="WP_137402813.1">
    <property type="nucleotide sequence ID" value="NZ_BMIU01000013.1"/>
</dbReference>
<keyword evidence="7 9" id="KW-0057">Aromatic amino acid biosynthesis</keyword>
<accession>A0ABQ1V3G6</accession>
<dbReference type="SUPFAM" id="SSF51366">
    <property type="entry name" value="Ribulose-phoshate binding barrel"/>
    <property type="match status" value="1"/>
</dbReference>
<organism evidence="11 12">
    <name type="scientific">Echinicola rosea</name>
    <dbReference type="NCBI Taxonomy" id="1807691"/>
    <lineage>
        <taxon>Bacteria</taxon>
        <taxon>Pseudomonadati</taxon>
        <taxon>Bacteroidota</taxon>
        <taxon>Cytophagia</taxon>
        <taxon>Cytophagales</taxon>
        <taxon>Cyclobacteriaceae</taxon>
        <taxon>Echinicola</taxon>
    </lineage>
</organism>
<evidence type="ECO:0000256" key="4">
    <source>
        <dbReference type="ARBA" id="ARBA00022272"/>
    </source>
</evidence>
<dbReference type="EMBL" id="BMIU01000013">
    <property type="protein sequence ID" value="GGF37243.1"/>
    <property type="molecule type" value="Genomic_DNA"/>
</dbReference>
<comment type="pathway">
    <text evidence="2 9">Amino-acid biosynthesis; L-tryptophan biosynthesis; L-tryptophan from chorismate: step 3/5.</text>
</comment>
<name>A0ABQ1V3G6_9BACT</name>
<dbReference type="Gene3D" id="3.20.20.70">
    <property type="entry name" value="Aldolase class I"/>
    <property type="match status" value="1"/>
</dbReference>
<dbReference type="InterPro" id="IPR044643">
    <property type="entry name" value="TrpF_fam"/>
</dbReference>
<dbReference type="CDD" id="cd00405">
    <property type="entry name" value="PRAI"/>
    <property type="match status" value="1"/>
</dbReference>
<evidence type="ECO:0000256" key="3">
    <source>
        <dbReference type="ARBA" id="ARBA00012572"/>
    </source>
</evidence>
<dbReference type="InterPro" id="IPR011060">
    <property type="entry name" value="RibuloseP-bd_barrel"/>
</dbReference>
<evidence type="ECO:0000256" key="5">
    <source>
        <dbReference type="ARBA" id="ARBA00022605"/>
    </source>
</evidence>
<keyword evidence="12" id="KW-1185">Reference proteome</keyword>
<keyword evidence="8 9" id="KW-0413">Isomerase</keyword>
<evidence type="ECO:0000256" key="9">
    <source>
        <dbReference type="HAMAP-Rule" id="MF_00135"/>
    </source>
</evidence>
<keyword evidence="5 9" id="KW-0028">Amino-acid biosynthesis</keyword>
<evidence type="ECO:0000259" key="10">
    <source>
        <dbReference type="Pfam" id="PF00697"/>
    </source>
</evidence>
<dbReference type="EC" id="5.3.1.24" evidence="3 9"/>
<comment type="similarity">
    <text evidence="9">Belongs to the TrpF family.</text>
</comment>
<evidence type="ECO:0000313" key="12">
    <source>
        <dbReference type="Proteomes" id="UP000647339"/>
    </source>
</evidence>
<dbReference type="HAMAP" id="MF_00135">
    <property type="entry name" value="PRAI"/>
    <property type="match status" value="1"/>
</dbReference>
<proteinExistence type="inferred from homology"/>
<comment type="catalytic activity">
    <reaction evidence="1 9">
        <text>N-(5-phospho-beta-D-ribosyl)anthranilate = 1-(2-carboxyphenylamino)-1-deoxy-D-ribulose 5-phosphate</text>
        <dbReference type="Rhea" id="RHEA:21540"/>
        <dbReference type="ChEBI" id="CHEBI:18277"/>
        <dbReference type="ChEBI" id="CHEBI:58613"/>
        <dbReference type="EC" id="5.3.1.24"/>
    </reaction>
</comment>
<evidence type="ECO:0000313" key="11">
    <source>
        <dbReference type="EMBL" id="GGF37243.1"/>
    </source>
</evidence>
<evidence type="ECO:0000256" key="2">
    <source>
        <dbReference type="ARBA" id="ARBA00004664"/>
    </source>
</evidence>
<evidence type="ECO:0000256" key="7">
    <source>
        <dbReference type="ARBA" id="ARBA00023141"/>
    </source>
</evidence>
<sequence>MLVKVCGMRDTENIRELDEKVQPDLMGMIFYPKSSRYVADAATIPSTKAAKVGVFVNTPVAEIVAKVNAFGLAYVQLHGDEDVAFVEELKKQSPADLIKVFRVTAEVDWSYLKCFEPYVAYFLFDTETKGYGGSGRQFNWELLGKYPLQKPFLLSGGIQEESVVEIQQLQQKQPKMAGVDINSKFELHSAFKDVNKVARFVTALQ</sequence>
<dbReference type="PANTHER" id="PTHR42894:SF1">
    <property type="entry name" value="N-(5'-PHOSPHORIBOSYL)ANTHRANILATE ISOMERASE"/>
    <property type="match status" value="1"/>
</dbReference>
<evidence type="ECO:0000256" key="1">
    <source>
        <dbReference type="ARBA" id="ARBA00001164"/>
    </source>
</evidence>
<gene>
    <name evidence="9 11" type="primary">trpF</name>
    <name evidence="11" type="ORF">GCM10011339_27220</name>
</gene>
<comment type="caution">
    <text evidence="11">The sequence shown here is derived from an EMBL/GenBank/DDBJ whole genome shotgun (WGS) entry which is preliminary data.</text>
</comment>
<dbReference type="GO" id="GO:0016853">
    <property type="term" value="F:isomerase activity"/>
    <property type="evidence" value="ECO:0007669"/>
    <property type="project" value="UniProtKB-KW"/>
</dbReference>
<dbReference type="InterPro" id="IPR013785">
    <property type="entry name" value="Aldolase_TIM"/>
</dbReference>
<keyword evidence="6 9" id="KW-0822">Tryptophan biosynthesis</keyword>
<reference evidence="12" key="1">
    <citation type="journal article" date="2019" name="Int. J. Syst. Evol. Microbiol.">
        <title>The Global Catalogue of Microorganisms (GCM) 10K type strain sequencing project: providing services to taxonomists for standard genome sequencing and annotation.</title>
        <authorList>
            <consortium name="The Broad Institute Genomics Platform"/>
            <consortium name="The Broad Institute Genome Sequencing Center for Infectious Disease"/>
            <person name="Wu L."/>
            <person name="Ma J."/>
        </authorList>
    </citation>
    <scope>NUCLEOTIDE SEQUENCE [LARGE SCALE GENOMIC DNA]</scope>
    <source>
        <strain evidence="12">CGMCC 1.15407</strain>
    </source>
</reference>
<feature type="domain" description="N-(5'phosphoribosyl) anthranilate isomerase (PRAI)" evidence="10">
    <location>
        <begin position="3"/>
        <end position="202"/>
    </location>
</feature>
<dbReference type="Proteomes" id="UP000647339">
    <property type="component" value="Unassembled WGS sequence"/>
</dbReference>
<evidence type="ECO:0000256" key="6">
    <source>
        <dbReference type="ARBA" id="ARBA00022822"/>
    </source>
</evidence>